<evidence type="ECO:0000256" key="3">
    <source>
        <dbReference type="ARBA" id="ARBA00022679"/>
    </source>
</evidence>
<dbReference type="GO" id="GO:0008168">
    <property type="term" value="F:methyltransferase activity"/>
    <property type="evidence" value="ECO:0007669"/>
    <property type="project" value="UniProtKB-KW"/>
</dbReference>
<organism evidence="5 6">
    <name type="scientific">Salininema proteolyticum</name>
    <dbReference type="NCBI Taxonomy" id="1607685"/>
    <lineage>
        <taxon>Bacteria</taxon>
        <taxon>Bacillati</taxon>
        <taxon>Actinomycetota</taxon>
        <taxon>Actinomycetes</taxon>
        <taxon>Glycomycetales</taxon>
        <taxon>Glycomycetaceae</taxon>
        <taxon>Salininema</taxon>
    </lineage>
</organism>
<dbReference type="PANTHER" id="PTHR44942">
    <property type="entry name" value="METHYLTRANSF_11 DOMAIN-CONTAINING PROTEIN"/>
    <property type="match status" value="1"/>
</dbReference>
<dbReference type="InterPro" id="IPR013216">
    <property type="entry name" value="Methyltransf_11"/>
</dbReference>
<dbReference type="InterPro" id="IPR051052">
    <property type="entry name" value="Diverse_substrate_MTase"/>
</dbReference>
<dbReference type="CDD" id="cd02440">
    <property type="entry name" value="AdoMet_MTases"/>
    <property type="match status" value="1"/>
</dbReference>
<dbReference type="GO" id="GO:0032259">
    <property type="term" value="P:methylation"/>
    <property type="evidence" value="ECO:0007669"/>
    <property type="project" value="UniProtKB-KW"/>
</dbReference>
<comment type="similarity">
    <text evidence="1">Belongs to the methyltransferase superfamily.</text>
</comment>
<gene>
    <name evidence="5" type="ORF">ACFPET_23145</name>
</gene>
<dbReference type="EMBL" id="JBHSDK010000061">
    <property type="protein sequence ID" value="MFC4338094.1"/>
    <property type="molecule type" value="Genomic_DNA"/>
</dbReference>
<dbReference type="EC" id="2.1.1.-" evidence="5"/>
<dbReference type="Pfam" id="PF08241">
    <property type="entry name" value="Methyltransf_11"/>
    <property type="match status" value="1"/>
</dbReference>
<dbReference type="PANTHER" id="PTHR44942:SF4">
    <property type="entry name" value="METHYLTRANSFERASE TYPE 11 DOMAIN-CONTAINING PROTEIN"/>
    <property type="match status" value="1"/>
</dbReference>
<evidence type="ECO:0000313" key="5">
    <source>
        <dbReference type="EMBL" id="MFC4338094.1"/>
    </source>
</evidence>
<dbReference type="Proteomes" id="UP001595823">
    <property type="component" value="Unassembled WGS sequence"/>
</dbReference>
<dbReference type="RefSeq" id="WP_380625782.1">
    <property type="nucleotide sequence ID" value="NZ_JBHSDK010000061.1"/>
</dbReference>
<comment type="caution">
    <text evidence="5">The sequence shown here is derived from an EMBL/GenBank/DDBJ whole genome shotgun (WGS) entry which is preliminary data.</text>
</comment>
<feature type="domain" description="Methyltransferase type 11" evidence="4">
    <location>
        <begin position="37"/>
        <end position="124"/>
    </location>
</feature>
<reference evidence="6" key="1">
    <citation type="journal article" date="2019" name="Int. J. Syst. Evol. Microbiol.">
        <title>The Global Catalogue of Microorganisms (GCM) 10K type strain sequencing project: providing services to taxonomists for standard genome sequencing and annotation.</title>
        <authorList>
            <consortium name="The Broad Institute Genomics Platform"/>
            <consortium name="The Broad Institute Genome Sequencing Center for Infectious Disease"/>
            <person name="Wu L."/>
            <person name="Ma J."/>
        </authorList>
    </citation>
    <scope>NUCLEOTIDE SEQUENCE [LARGE SCALE GENOMIC DNA]</scope>
    <source>
        <strain evidence="6">IBRC-M 10908</strain>
    </source>
</reference>
<keyword evidence="6" id="KW-1185">Reference proteome</keyword>
<evidence type="ECO:0000259" key="4">
    <source>
        <dbReference type="Pfam" id="PF08241"/>
    </source>
</evidence>
<name>A0ABV8U4N9_9ACTN</name>
<evidence type="ECO:0000256" key="1">
    <source>
        <dbReference type="ARBA" id="ARBA00008361"/>
    </source>
</evidence>
<keyword evidence="2 5" id="KW-0489">Methyltransferase</keyword>
<accession>A0ABV8U4N9</accession>
<sequence length="241" mass="26662">MTQNFGTEADLYDSIRPTYPAEAVRYMLGAEPLTVADVGAGTGKLTAGLLAEGHTVTAVEPDGRMLAKLRENHPGARGEEAPAEDLPFADASLDAVTAGQAFHWFDKEKALTEFRRVLKPGGVFAPVWNVRDEEYEWVAAMSEIIGWSSAEYVAPLATAGDYFAPQFPDQEYAVFRFALPVTRRGLVALVRSRSYYIDGTPERRAELDEGMERLLDTHPDLKGRERIDLPYKAYAFRLTAG</sequence>
<dbReference type="Gene3D" id="3.40.50.150">
    <property type="entry name" value="Vaccinia Virus protein VP39"/>
    <property type="match status" value="1"/>
</dbReference>
<protein>
    <submittedName>
        <fullName evidence="5">Class I SAM-dependent methyltransferase</fullName>
        <ecNumber evidence="5">2.1.1.-</ecNumber>
    </submittedName>
</protein>
<proteinExistence type="inferred from homology"/>
<evidence type="ECO:0000313" key="6">
    <source>
        <dbReference type="Proteomes" id="UP001595823"/>
    </source>
</evidence>
<dbReference type="InterPro" id="IPR029063">
    <property type="entry name" value="SAM-dependent_MTases_sf"/>
</dbReference>
<keyword evidence="3 5" id="KW-0808">Transferase</keyword>
<evidence type="ECO:0000256" key="2">
    <source>
        <dbReference type="ARBA" id="ARBA00022603"/>
    </source>
</evidence>
<dbReference type="SUPFAM" id="SSF53335">
    <property type="entry name" value="S-adenosyl-L-methionine-dependent methyltransferases"/>
    <property type="match status" value="1"/>
</dbReference>